<accession>A0A699TUB6</accession>
<dbReference type="AlphaFoldDB" id="A0A699TUB6"/>
<comment type="caution">
    <text evidence="1">The sequence shown here is derived from an EMBL/GenBank/DDBJ whole genome shotgun (WGS) entry which is preliminary data.</text>
</comment>
<protein>
    <submittedName>
        <fullName evidence="1">Uncharacterized protein</fullName>
    </submittedName>
</protein>
<organism evidence="1">
    <name type="scientific">Tanacetum cinerariifolium</name>
    <name type="common">Dalmatian daisy</name>
    <name type="synonym">Chrysanthemum cinerariifolium</name>
    <dbReference type="NCBI Taxonomy" id="118510"/>
    <lineage>
        <taxon>Eukaryota</taxon>
        <taxon>Viridiplantae</taxon>
        <taxon>Streptophyta</taxon>
        <taxon>Embryophyta</taxon>
        <taxon>Tracheophyta</taxon>
        <taxon>Spermatophyta</taxon>
        <taxon>Magnoliopsida</taxon>
        <taxon>eudicotyledons</taxon>
        <taxon>Gunneridae</taxon>
        <taxon>Pentapetalae</taxon>
        <taxon>asterids</taxon>
        <taxon>campanulids</taxon>
        <taxon>Asterales</taxon>
        <taxon>Asteraceae</taxon>
        <taxon>Asteroideae</taxon>
        <taxon>Anthemideae</taxon>
        <taxon>Anthemidinae</taxon>
        <taxon>Tanacetum</taxon>
    </lineage>
</organism>
<evidence type="ECO:0000313" key="1">
    <source>
        <dbReference type="EMBL" id="GFD12689.1"/>
    </source>
</evidence>
<reference evidence="1" key="1">
    <citation type="journal article" date="2019" name="Sci. Rep.">
        <title>Draft genome of Tanacetum cinerariifolium, the natural source of mosquito coil.</title>
        <authorList>
            <person name="Yamashiro T."/>
            <person name="Shiraishi A."/>
            <person name="Satake H."/>
            <person name="Nakayama K."/>
        </authorList>
    </citation>
    <scope>NUCLEOTIDE SEQUENCE</scope>
</reference>
<sequence>VLHLMIQRSMINPFQIKERLWTIMGMYHEDLIKRSFRECLGDICCYGTVKHNDLGSEMGAEKRDERKMFGCRHGMKGVGFGAETAAKKGVFGR</sequence>
<gene>
    <name evidence="1" type="ORF">Tci_884658</name>
</gene>
<feature type="non-terminal residue" evidence="1">
    <location>
        <position position="1"/>
    </location>
</feature>
<proteinExistence type="predicted"/>
<dbReference type="EMBL" id="BKCJ011267316">
    <property type="protein sequence ID" value="GFD12689.1"/>
    <property type="molecule type" value="Genomic_DNA"/>
</dbReference>
<name>A0A699TUB6_TANCI</name>